<dbReference type="PANTHER" id="PTHR37911">
    <property type="entry name" value="OSJNBA0067K08.20 PROTEIN"/>
    <property type="match status" value="1"/>
</dbReference>
<keyword evidence="3" id="KW-1185">Reference proteome</keyword>
<dbReference type="PANTHER" id="PTHR37911:SF1">
    <property type="entry name" value="OS04G0497900 PROTEIN"/>
    <property type="match status" value="1"/>
</dbReference>
<dbReference type="Proteomes" id="UP001459277">
    <property type="component" value="Unassembled WGS sequence"/>
</dbReference>
<feature type="region of interest" description="Disordered" evidence="1">
    <location>
        <begin position="125"/>
        <end position="144"/>
    </location>
</feature>
<evidence type="ECO:0000313" key="2">
    <source>
        <dbReference type="EMBL" id="KAK9985106.1"/>
    </source>
</evidence>
<proteinExistence type="predicted"/>
<reference evidence="2 3" key="1">
    <citation type="submission" date="2024-01" db="EMBL/GenBank/DDBJ databases">
        <title>A telomere-to-telomere, gap-free genome of sweet tea (Lithocarpus litseifolius).</title>
        <authorList>
            <person name="Zhou J."/>
        </authorList>
    </citation>
    <scope>NUCLEOTIDE SEQUENCE [LARGE SCALE GENOMIC DNA]</scope>
    <source>
        <strain evidence="2">Zhou-2022a</strain>
        <tissue evidence="2">Leaf</tissue>
    </source>
</reference>
<name>A0AAW2BIK3_9ROSI</name>
<gene>
    <name evidence="2" type="ORF">SO802_034631</name>
</gene>
<sequence length="209" mass="24128">MELGCDAPDDDEDGLSSNAGDTEVVEWIEDDGNDEEEEEEEEEEEDECIVENDDDDDVVMDSEEGGDDESGIEEEDLSVEEDKKFWEEEFRKAVSSADAMEKLAKWSVEVSNKFYKEQLREMESQKKGKVKNISEDGDETALRGKWPKVSPEEWKRVGYGPWRKRIKKSKIPPELLLRAAVRPFTYRNLVKEIVLVRHGIVDGDFSWKE</sequence>
<dbReference type="AlphaFoldDB" id="A0AAW2BIK3"/>
<feature type="region of interest" description="Disordered" evidence="1">
    <location>
        <begin position="1"/>
        <end position="81"/>
    </location>
</feature>
<accession>A0AAW2BIK3</accession>
<evidence type="ECO:0000313" key="3">
    <source>
        <dbReference type="Proteomes" id="UP001459277"/>
    </source>
</evidence>
<organism evidence="2 3">
    <name type="scientific">Lithocarpus litseifolius</name>
    <dbReference type="NCBI Taxonomy" id="425828"/>
    <lineage>
        <taxon>Eukaryota</taxon>
        <taxon>Viridiplantae</taxon>
        <taxon>Streptophyta</taxon>
        <taxon>Embryophyta</taxon>
        <taxon>Tracheophyta</taxon>
        <taxon>Spermatophyta</taxon>
        <taxon>Magnoliopsida</taxon>
        <taxon>eudicotyledons</taxon>
        <taxon>Gunneridae</taxon>
        <taxon>Pentapetalae</taxon>
        <taxon>rosids</taxon>
        <taxon>fabids</taxon>
        <taxon>Fagales</taxon>
        <taxon>Fagaceae</taxon>
        <taxon>Lithocarpus</taxon>
    </lineage>
</organism>
<dbReference type="EMBL" id="JAZDWU010000012">
    <property type="protein sequence ID" value="KAK9985106.1"/>
    <property type="molecule type" value="Genomic_DNA"/>
</dbReference>
<protein>
    <submittedName>
        <fullName evidence="2">Uncharacterized protein</fullName>
    </submittedName>
</protein>
<comment type="caution">
    <text evidence="2">The sequence shown here is derived from an EMBL/GenBank/DDBJ whole genome shotgun (WGS) entry which is preliminary data.</text>
</comment>
<evidence type="ECO:0000256" key="1">
    <source>
        <dbReference type="SAM" id="MobiDB-lite"/>
    </source>
</evidence>
<feature type="compositionally biased region" description="Acidic residues" evidence="1">
    <location>
        <begin position="23"/>
        <end position="79"/>
    </location>
</feature>